<protein>
    <submittedName>
        <fullName evidence="1">Uncharacterized protein</fullName>
    </submittedName>
</protein>
<accession>A0AA38HRR5</accession>
<proteinExistence type="predicted"/>
<organism evidence="1 2">
    <name type="scientific">Zophobas morio</name>
    <dbReference type="NCBI Taxonomy" id="2755281"/>
    <lineage>
        <taxon>Eukaryota</taxon>
        <taxon>Metazoa</taxon>
        <taxon>Ecdysozoa</taxon>
        <taxon>Arthropoda</taxon>
        <taxon>Hexapoda</taxon>
        <taxon>Insecta</taxon>
        <taxon>Pterygota</taxon>
        <taxon>Neoptera</taxon>
        <taxon>Endopterygota</taxon>
        <taxon>Coleoptera</taxon>
        <taxon>Polyphaga</taxon>
        <taxon>Cucujiformia</taxon>
        <taxon>Tenebrionidae</taxon>
        <taxon>Zophobas</taxon>
    </lineage>
</organism>
<sequence length="102" mass="12483">MHLIDRRGGVEIKRSNCATTEYLRIQYRKIGRENNKQWWLGVSAEFYWVVYVRRQENRDKNFKTTLNCHWRFFDFIDLIQSEQSFSEYNGPKNVRLNFAILE</sequence>
<evidence type="ECO:0000313" key="2">
    <source>
        <dbReference type="Proteomes" id="UP001168821"/>
    </source>
</evidence>
<comment type="caution">
    <text evidence="1">The sequence shown here is derived from an EMBL/GenBank/DDBJ whole genome shotgun (WGS) entry which is preliminary data.</text>
</comment>
<evidence type="ECO:0000313" key="1">
    <source>
        <dbReference type="EMBL" id="KAJ3642570.1"/>
    </source>
</evidence>
<name>A0AA38HRR5_9CUCU</name>
<gene>
    <name evidence="1" type="ORF">Zmor_025335</name>
</gene>
<dbReference type="AlphaFoldDB" id="A0AA38HRR5"/>
<keyword evidence="2" id="KW-1185">Reference proteome</keyword>
<dbReference type="EMBL" id="JALNTZ010000008">
    <property type="protein sequence ID" value="KAJ3642570.1"/>
    <property type="molecule type" value="Genomic_DNA"/>
</dbReference>
<reference evidence="1" key="1">
    <citation type="journal article" date="2023" name="G3 (Bethesda)">
        <title>Whole genome assemblies of Zophobas morio and Tenebrio molitor.</title>
        <authorList>
            <person name="Kaur S."/>
            <person name="Stinson S.A."/>
            <person name="diCenzo G.C."/>
        </authorList>
    </citation>
    <scope>NUCLEOTIDE SEQUENCE</scope>
    <source>
        <strain evidence="1">QUZm001</strain>
    </source>
</reference>
<dbReference type="Proteomes" id="UP001168821">
    <property type="component" value="Unassembled WGS sequence"/>
</dbReference>